<dbReference type="InterPro" id="IPR001584">
    <property type="entry name" value="Integrase_cat-core"/>
</dbReference>
<evidence type="ECO:0000256" key="1">
    <source>
        <dbReference type="ARBA" id="ARBA00039658"/>
    </source>
</evidence>
<dbReference type="PROSITE" id="PS50994">
    <property type="entry name" value="INTEGRASE"/>
    <property type="match status" value="1"/>
</dbReference>
<evidence type="ECO:0000313" key="4">
    <source>
        <dbReference type="EMBL" id="KAI2652404.1"/>
    </source>
</evidence>
<dbReference type="Pfam" id="PF17921">
    <property type="entry name" value="Integrase_H2C2"/>
    <property type="match status" value="1"/>
</dbReference>
<dbReference type="SUPFAM" id="SSF53098">
    <property type="entry name" value="Ribonuclease H-like"/>
    <property type="match status" value="1"/>
</dbReference>
<dbReference type="Pfam" id="PF22938">
    <property type="entry name" value="Integrase_p58_C"/>
    <property type="match status" value="1"/>
</dbReference>
<dbReference type="Gene3D" id="3.30.420.10">
    <property type="entry name" value="Ribonuclease H-like superfamily/Ribonuclease H"/>
    <property type="match status" value="1"/>
</dbReference>
<dbReference type="Gene3D" id="1.10.340.70">
    <property type="match status" value="1"/>
</dbReference>
<dbReference type="PANTHER" id="PTHR37984">
    <property type="entry name" value="PROTEIN CBG26694"/>
    <property type="match status" value="1"/>
</dbReference>
<dbReference type="InterPro" id="IPR041588">
    <property type="entry name" value="Integrase_H2C2"/>
</dbReference>
<gene>
    <name evidence="4" type="ORF">H4Q32_029164</name>
</gene>
<dbReference type="PANTHER" id="PTHR37984:SF15">
    <property type="entry name" value="INTEGRASE CATALYTIC DOMAIN-CONTAINING PROTEIN"/>
    <property type="match status" value="1"/>
</dbReference>
<feature type="region of interest" description="Disordered" evidence="2">
    <location>
        <begin position="236"/>
        <end position="257"/>
    </location>
</feature>
<organism evidence="4 5">
    <name type="scientific">Labeo rohita</name>
    <name type="common">Indian major carp</name>
    <name type="synonym">Cyprinus rohita</name>
    <dbReference type="NCBI Taxonomy" id="84645"/>
    <lineage>
        <taxon>Eukaryota</taxon>
        <taxon>Metazoa</taxon>
        <taxon>Chordata</taxon>
        <taxon>Craniata</taxon>
        <taxon>Vertebrata</taxon>
        <taxon>Euteleostomi</taxon>
        <taxon>Actinopterygii</taxon>
        <taxon>Neopterygii</taxon>
        <taxon>Teleostei</taxon>
        <taxon>Ostariophysi</taxon>
        <taxon>Cypriniformes</taxon>
        <taxon>Cyprinidae</taxon>
        <taxon>Labeoninae</taxon>
        <taxon>Labeonini</taxon>
        <taxon>Labeo</taxon>
    </lineage>
</organism>
<proteinExistence type="predicted"/>
<sequence length="630" mass="70914">MCRASRLSISVAWDPHHGPIGHGCSQSRHGYINSPNEKEDETCGAAPASLNHWMDEILRQLTDMSVRQQQMAEHLASWQDQVEQELLAFRTASAQRSPLPDIQTRATQLLPKMTVHDDVESFLQMFESNAHRERWARDEWARLLALLLTGEAQRAYFTLPPETADGYEELKKEILGRFGLSSICAAQQFHEWSYKPRLPARAQAVELHRLAQHWLSAGEATPAQVIKRVTIDPGGGYAEPNHARGDGGDGRAGGRYPAKEQHADDRLKHCWTQVRIIEGQETQPGPHPLPYFVVQNGLLYCVAQRRGEEKQLLVVPKSKTETVLELTHSHPLAGHLGAHNTTQRIRDRFHWLGLEAEVNRFCEACPTCQRTSPQKPPPSPLIPLPIIEVPFERIGMDLVGQLPKSARGHEHILVIVDYAKRYPEAVPLCKATAKNIARELFLLFSRVGIPSEILTDQGTPFMSRFMADLAQLLNQLCTSVYHPQTDRLVERFNQTLKQMLRRVASEDRRDWDQICSLTCYSESERCHRPPPGLLHLSCYSADNPVGCWMWPGRPGNASLPHFQARDEGGLVPLVKEPQSRLSSGITTGLPSPVSSRVETGSWSLSTWEGPYTVLEKVGPVTYRIQQPGRR</sequence>
<dbReference type="Proteomes" id="UP000830375">
    <property type="component" value="Unassembled WGS sequence"/>
</dbReference>
<evidence type="ECO:0000313" key="5">
    <source>
        <dbReference type="Proteomes" id="UP000830375"/>
    </source>
</evidence>
<dbReference type="InterPro" id="IPR012337">
    <property type="entry name" value="RNaseH-like_sf"/>
</dbReference>
<protein>
    <recommendedName>
        <fullName evidence="1">Gypsy retrotransposon integrase-like protein 1</fullName>
    </recommendedName>
</protein>
<keyword evidence="5" id="KW-1185">Reference proteome</keyword>
<comment type="caution">
    <text evidence="4">The sequence shown here is derived from an EMBL/GenBank/DDBJ whole genome shotgun (WGS) entry which is preliminary data.</text>
</comment>
<dbReference type="InterPro" id="IPR050951">
    <property type="entry name" value="Retrovirus_Pol_polyprotein"/>
</dbReference>
<evidence type="ECO:0000256" key="2">
    <source>
        <dbReference type="SAM" id="MobiDB-lite"/>
    </source>
</evidence>
<name>A0ABQ8LP23_LABRO</name>
<accession>A0ABQ8LP23</accession>
<dbReference type="EMBL" id="JACTAM010000020">
    <property type="protein sequence ID" value="KAI2652404.1"/>
    <property type="molecule type" value="Genomic_DNA"/>
</dbReference>
<evidence type="ECO:0000259" key="3">
    <source>
        <dbReference type="PROSITE" id="PS50994"/>
    </source>
</evidence>
<dbReference type="InterPro" id="IPR036397">
    <property type="entry name" value="RNaseH_sf"/>
</dbReference>
<reference evidence="4 5" key="1">
    <citation type="submission" date="2022-01" db="EMBL/GenBank/DDBJ databases">
        <title>A high-quality chromosome-level genome assembly of rohu carp, Labeo rohita.</title>
        <authorList>
            <person name="Arick M.A. II"/>
            <person name="Hsu C.-Y."/>
            <person name="Magbanua Z."/>
            <person name="Pechanova O."/>
            <person name="Grover C."/>
            <person name="Miller E."/>
            <person name="Thrash A."/>
            <person name="Ezzel L."/>
            <person name="Alam S."/>
            <person name="Benzie J."/>
            <person name="Hamilton M."/>
            <person name="Karsi A."/>
            <person name="Lawrence M.L."/>
            <person name="Peterson D.G."/>
        </authorList>
    </citation>
    <scope>NUCLEOTIDE SEQUENCE [LARGE SCALE GENOMIC DNA]</scope>
    <source>
        <strain evidence="5">BAU-BD-2019</strain>
        <tissue evidence="4">Blood</tissue>
    </source>
</reference>
<dbReference type="InterPro" id="IPR054465">
    <property type="entry name" value="Integrase_p58-like_C"/>
</dbReference>
<feature type="domain" description="Integrase catalytic" evidence="3">
    <location>
        <begin position="386"/>
        <end position="543"/>
    </location>
</feature>